<dbReference type="InterPro" id="IPR008334">
    <property type="entry name" value="5'-Nucleotdase_C"/>
</dbReference>
<dbReference type="Gene3D" id="3.60.21.10">
    <property type="match status" value="1"/>
</dbReference>
<dbReference type="InterPro" id="IPR029052">
    <property type="entry name" value="Metallo-depent_PP-like"/>
</dbReference>
<organism evidence="5 6">
    <name type="scientific">Shewanella mangrovi</name>
    <dbReference type="NCBI Taxonomy" id="1515746"/>
    <lineage>
        <taxon>Bacteria</taxon>
        <taxon>Pseudomonadati</taxon>
        <taxon>Pseudomonadota</taxon>
        <taxon>Gammaproteobacteria</taxon>
        <taxon>Alteromonadales</taxon>
        <taxon>Shewanellaceae</taxon>
        <taxon>Shewanella</taxon>
    </lineage>
</organism>
<dbReference type="GO" id="GO:0030288">
    <property type="term" value="C:outer membrane-bounded periplasmic space"/>
    <property type="evidence" value="ECO:0007669"/>
    <property type="project" value="TreeGrafter"/>
</dbReference>
<dbReference type="GO" id="GO:0009166">
    <property type="term" value="P:nucleotide catabolic process"/>
    <property type="evidence" value="ECO:0007669"/>
    <property type="project" value="InterPro"/>
</dbReference>
<name>A0A094LSH4_9GAMM</name>
<sequence>MSMNYRLTLAHINDTHSHFDASLVRLKVQLGQRQFSLASHSGGYPRIAAQVQRLRAEAELNNQEMLFLHGGDSFHGTLFYSHFKGQANARVLDYLRPDAMVIGNHDIDDGNATLANFIAKVSFPVMAANMDLAREDLHKQPRLTPLANLLRFDNAAGIGQPLIKPFYDKQLAIIGITLDQMKRVARPDPDTEFLPAFDTVANTIKQLQQQGIRHIIVLSHLGYDMDKCMADAVDGISLIVGGHTHTLMGDFAEFGLPCVPYGEFINGVPVLQAGKHAEALGIADIAFDADGKVTQLNGSSCLMLDRHFMLSGDTPATEQDYRDATELLHQHSGILWDEQDEQLKELIDTEFHPALRSMEQQVIAMVPRTLAHTRLPSQRLPHGSEIAPLVSQSMYMAAREQLPNLDFALHNAGGVRQSLEQGEVTFADIMGRLLPFELPLVCYEIQGVHLKQVLESAINEATNNSVIGTGAGSFPYTHRLRYFYDGTQALGHRLVKLELLRDNGDWCEVIEQQSYIGVSTSYTTSGKEGYDALLQAQWQRSLTDITLPGAFIRMLSHDDIPLEPAIPMVNYISHRNS</sequence>
<evidence type="ECO:0000313" key="5">
    <source>
        <dbReference type="EMBL" id="KFZ38143.1"/>
    </source>
</evidence>
<keyword evidence="1" id="KW-0732">Signal</keyword>
<dbReference type="STRING" id="1515746.HR45_06465"/>
<evidence type="ECO:0000259" key="4">
    <source>
        <dbReference type="Pfam" id="PF02872"/>
    </source>
</evidence>
<dbReference type="AlphaFoldDB" id="A0A094LSH4"/>
<dbReference type="PRINTS" id="PR01607">
    <property type="entry name" value="APYRASEFAMLY"/>
</dbReference>
<evidence type="ECO:0000256" key="2">
    <source>
        <dbReference type="RuleBase" id="RU362119"/>
    </source>
</evidence>
<dbReference type="SUPFAM" id="SSF55816">
    <property type="entry name" value="5'-nucleotidase (syn. UDP-sugar hydrolase), C-terminal domain"/>
    <property type="match status" value="1"/>
</dbReference>
<dbReference type="EMBL" id="JPEO01000003">
    <property type="protein sequence ID" value="KFZ38143.1"/>
    <property type="molecule type" value="Genomic_DNA"/>
</dbReference>
<dbReference type="SUPFAM" id="SSF56300">
    <property type="entry name" value="Metallo-dependent phosphatases"/>
    <property type="match status" value="1"/>
</dbReference>
<evidence type="ECO:0000313" key="6">
    <source>
        <dbReference type="Proteomes" id="UP000029264"/>
    </source>
</evidence>
<comment type="caution">
    <text evidence="5">The sequence shown here is derived from an EMBL/GenBank/DDBJ whole genome shotgun (WGS) entry which is preliminary data.</text>
</comment>
<proteinExistence type="inferred from homology"/>
<dbReference type="Pfam" id="PF02872">
    <property type="entry name" value="5_nucleotid_C"/>
    <property type="match status" value="1"/>
</dbReference>
<dbReference type="InterPro" id="IPR006179">
    <property type="entry name" value="5_nucleotidase/apyrase"/>
</dbReference>
<reference evidence="5 6" key="1">
    <citation type="submission" date="2014-06" db="EMBL/GenBank/DDBJ databases">
        <title>Shewanella sp. YQH10.</title>
        <authorList>
            <person name="Liu Y."/>
            <person name="Zeng R."/>
        </authorList>
    </citation>
    <scope>NUCLEOTIDE SEQUENCE [LARGE SCALE GENOMIC DNA]</scope>
    <source>
        <strain evidence="5 6">YQH10</strain>
    </source>
</reference>
<dbReference type="OrthoDB" id="9803927at2"/>
<dbReference type="Pfam" id="PF00149">
    <property type="entry name" value="Metallophos"/>
    <property type="match status" value="1"/>
</dbReference>
<dbReference type="RefSeq" id="WP_037440894.1">
    <property type="nucleotide sequence ID" value="NZ_JPEO01000003.1"/>
</dbReference>
<keyword evidence="2" id="KW-0547">Nucleotide-binding</keyword>
<comment type="similarity">
    <text evidence="2">Belongs to the 5'-nucleotidase family.</text>
</comment>
<dbReference type="InterPro" id="IPR036907">
    <property type="entry name" value="5'-Nucleotdase_C_sf"/>
</dbReference>
<dbReference type="PANTHER" id="PTHR11575:SF24">
    <property type="entry name" value="5'-NUCLEOTIDASE"/>
    <property type="match status" value="1"/>
</dbReference>
<dbReference type="InterPro" id="IPR004843">
    <property type="entry name" value="Calcineurin-like_PHP"/>
</dbReference>
<protein>
    <submittedName>
        <fullName evidence="5">5'-nucleotidase</fullName>
    </submittedName>
</protein>
<gene>
    <name evidence="5" type="ORF">HR45_06465</name>
</gene>
<dbReference type="PANTHER" id="PTHR11575">
    <property type="entry name" value="5'-NUCLEOTIDASE-RELATED"/>
    <property type="match status" value="1"/>
</dbReference>
<dbReference type="Proteomes" id="UP000029264">
    <property type="component" value="Unassembled WGS sequence"/>
</dbReference>
<feature type="domain" description="5'-Nucleotidase C-terminal" evidence="4">
    <location>
        <begin position="384"/>
        <end position="533"/>
    </location>
</feature>
<evidence type="ECO:0000256" key="1">
    <source>
        <dbReference type="ARBA" id="ARBA00022729"/>
    </source>
</evidence>
<dbReference type="GO" id="GO:0000166">
    <property type="term" value="F:nucleotide binding"/>
    <property type="evidence" value="ECO:0007669"/>
    <property type="project" value="UniProtKB-KW"/>
</dbReference>
<dbReference type="eggNOG" id="COG0737">
    <property type="taxonomic scope" value="Bacteria"/>
</dbReference>
<dbReference type="Gene3D" id="3.90.780.10">
    <property type="entry name" value="5'-Nucleotidase, C-terminal domain"/>
    <property type="match status" value="1"/>
</dbReference>
<dbReference type="GO" id="GO:0008253">
    <property type="term" value="F:5'-nucleotidase activity"/>
    <property type="evidence" value="ECO:0007669"/>
    <property type="project" value="TreeGrafter"/>
</dbReference>
<keyword evidence="2" id="KW-0378">Hydrolase</keyword>
<keyword evidence="6" id="KW-1185">Reference proteome</keyword>
<dbReference type="GO" id="GO:0008768">
    <property type="term" value="F:UDP-sugar diphosphatase activity"/>
    <property type="evidence" value="ECO:0007669"/>
    <property type="project" value="TreeGrafter"/>
</dbReference>
<feature type="domain" description="Calcineurin-like phosphoesterase" evidence="3">
    <location>
        <begin position="8"/>
        <end position="246"/>
    </location>
</feature>
<accession>A0A094LSH4</accession>
<evidence type="ECO:0000259" key="3">
    <source>
        <dbReference type="Pfam" id="PF00149"/>
    </source>
</evidence>